<dbReference type="CDD" id="cd16936">
    <property type="entry name" value="HATPase_RsbW-like"/>
    <property type="match status" value="1"/>
</dbReference>
<dbReference type="InterPro" id="IPR003594">
    <property type="entry name" value="HATPase_dom"/>
</dbReference>
<dbReference type="Pfam" id="PF13581">
    <property type="entry name" value="HATPase_c_2"/>
    <property type="match status" value="1"/>
</dbReference>
<dbReference type="PANTHER" id="PTHR43133:SF8">
    <property type="entry name" value="RNA POLYMERASE SIGMA FACTOR HI_1459-RELATED"/>
    <property type="match status" value="1"/>
</dbReference>
<dbReference type="EMBL" id="SMLL01000003">
    <property type="protein sequence ID" value="TFZ01432.1"/>
    <property type="molecule type" value="Genomic_DNA"/>
</dbReference>
<dbReference type="GO" id="GO:0003677">
    <property type="term" value="F:DNA binding"/>
    <property type="evidence" value="ECO:0007669"/>
    <property type="project" value="UniProtKB-KW"/>
</dbReference>
<evidence type="ECO:0000313" key="7">
    <source>
        <dbReference type="Proteomes" id="UP000297564"/>
    </source>
</evidence>
<protein>
    <recommendedName>
        <fullName evidence="5">Histidine kinase/HSP90-like ATPase domain-containing protein</fullName>
    </recommendedName>
</protein>
<evidence type="ECO:0000256" key="1">
    <source>
        <dbReference type="ARBA" id="ARBA00023015"/>
    </source>
</evidence>
<gene>
    <name evidence="6" type="ORF">EZ242_08630</name>
</gene>
<dbReference type="Gene3D" id="1.10.1740.10">
    <property type="match status" value="1"/>
</dbReference>
<evidence type="ECO:0000256" key="4">
    <source>
        <dbReference type="ARBA" id="ARBA00023163"/>
    </source>
</evidence>
<feature type="domain" description="Histidine kinase/HSP90-like ATPase" evidence="5">
    <location>
        <begin position="89"/>
        <end position="172"/>
    </location>
</feature>
<evidence type="ECO:0000256" key="2">
    <source>
        <dbReference type="ARBA" id="ARBA00023082"/>
    </source>
</evidence>
<dbReference type="RefSeq" id="WP_135284730.1">
    <property type="nucleotide sequence ID" value="NZ_SMLL01000003.1"/>
</dbReference>
<dbReference type="OrthoDB" id="9782108at2"/>
<dbReference type="GO" id="GO:0006352">
    <property type="term" value="P:DNA-templated transcription initiation"/>
    <property type="evidence" value="ECO:0007669"/>
    <property type="project" value="InterPro"/>
</dbReference>
<dbReference type="AlphaFoldDB" id="A0A4Z0BRR3"/>
<dbReference type="SUPFAM" id="SSF88946">
    <property type="entry name" value="Sigma2 domain of RNA polymerase sigma factors"/>
    <property type="match status" value="1"/>
</dbReference>
<dbReference type="InterPro" id="IPR013325">
    <property type="entry name" value="RNA_pol_sigma_r2"/>
</dbReference>
<keyword evidence="3" id="KW-0238">DNA-binding</keyword>
<evidence type="ECO:0000259" key="5">
    <source>
        <dbReference type="Pfam" id="PF13581"/>
    </source>
</evidence>
<sequence>MLSQPENQALASPSAALLGGCPPAPRDRAAEDALFRQLVLDHRHRLYRFIVKHIGWGSDAEDLTQQAFVEAAHSYASFRGASELSTWLYQQRPDGRVLVQARVQDDALVIGITDFAPAFNPLLVPLPDTSLPLEARQPGGLGLLFVRRTADELHYRRVEGTGSPACNRVWFSKRLRPELTPSGSPGSVVA</sequence>
<reference evidence="6 7" key="1">
    <citation type="submission" date="2019-03" db="EMBL/GenBank/DDBJ databases">
        <title>Ramlibacter rhizophilus CCTCC AB2015357, whole genome shotgun sequence.</title>
        <authorList>
            <person name="Zhang X."/>
            <person name="Feng G."/>
            <person name="Zhu H."/>
        </authorList>
    </citation>
    <scope>NUCLEOTIDE SEQUENCE [LARGE SCALE GENOMIC DNA]</scope>
    <source>
        <strain evidence="6 7">CCTCC AB2015357</strain>
    </source>
</reference>
<keyword evidence="7" id="KW-1185">Reference proteome</keyword>
<dbReference type="InterPro" id="IPR039425">
    <property type="entry name" value="RNA_pol_sigma-70-like"/>
</dbReference>
<dbReference type="PANTHER" id="PTHR43133">
    <property type="entry name" value="RNA POLYMERASE ECF-TYPE SIGMA FACTO"/>
    <property type="match status" value="1"/>
</dbReference>
<keyword evidence="2" id="KW-0731">Sigma factor</keyword>
<organism evidence="6 7">
    <name type="scientific">Ramlibacter rhizophilus</name>
    <dbReference type="NCBI Taxonomy" id="1781167"/>
    <lineage>
        <taxon>Bacteria</taxon>
        <taxon>Pseudomonadati</taxon>
        <taxon>Pseudomonadota</taxon>
        <taxon>Betaproteobacteria</taxon>
        <taxon>Burkholderiales</taxon>
        <taxon>Comamonadaceae</taxon>
        <taxon>Ramlibacter</taxon>
    </lineage>
</organism>
<keyword evidence="4" id="KW-0804">Transcription</keyword>
<proteinExistence type="predicted"/>
<comment type="caution">
    <text evidence="6">The sequence shown here is derived from an EMBL/GenBank/DDBJ whole genome shotgun (WGS) entry which is preliminary data.</text>
</comment>
<name>A0A4Z0BRR3_9BURK</name>
<keyword evidence="1" id="KW-0805">Transcription regulation</keyword>
<evidence type="ECO:0000313" key="6">
    <source>
        <dbReference type="EMBL" id="TFZ01432.1"/>
    </source>
</evidence>
<evidence type="ECO:0000256" key="3">
    <source>
        <dbReference type="ARBA" id="ARBA00023125"/>
    </source>
</evidence>
<accession>A0A4Z0BRR3</accession>
<dbReference type="GO" id="GO:0016987">
    <property type="term" value="F:sigma factor activity"/>
    <property type="evidence" value="ECO:0007669"/>
    <property type="project" value="UniProtKB-KW"/>
</dbReference>
<dbReference type="Proteomes" id="UP000297564">
    <property type="component" value="Unassembled WGS sequence"/>
</dbReference>